<dbReference type="Gene3D" id="2.150.10.10">
    <property type="entry name" value="Serralysin-like metalloprotease, C-terminal"/>
    <property type="match status" value="9"/>
</dbReference>
<feature type="compositionally biased region" description="Polar residues" evidence="9">
    <location>
        <begin position="1425"/>
        <end position="1435"/>
    </location>
</feature>
<feature type="compositionally biased region" description="Basic residues" evidence="9">
    <location>
        <begin position="1453"/>
        <end position="1463"/>
    </location>
</feature>
<dbReference type="PROSITE" id="PS00330">
    <property type="entry name" value="HEMOLYSIN_CALCIUM"/>
    <property type="match status" value="13"/>
</dbReference>
<dbReference type="SUPFAM" id="SSF53474">
    <property type="entry name" value="alpha/beta-Hydrolases"/>
    <property type="match status" value="1"/>
</dbReference>
<evidence type="ECO:0000256" key="9">
    <source>
        <dbReference type="SAM" id="MobiDB-lite"/>
    </source>
</evidence>
<dbReference type="SUPFAM" id="SSF51120">
    <property type="entry name" value="beta-Roll"/>
    <property type="match status" value="7"/>
</dbReference>
<dbReference type="Pfam" id="PF00353">
    <property type="entry name" value="HemolysinCabind"/>
    <property type="match status" value="16"/>
</dbReference>
<gene>
    <name evidence="10" type="ORF">JR064_13555</name>
</gene>
<feature type="region of interest" description="Disordered" evidence="9">
    <location>
        <begin position="845"/>
        <end position="924"/>
    </location>
</feature>
<feature type="compositionally biased region" description="Acidic residues" evidence="9">
    <location>
        <begin position="972"/>
        <end position="985"/>
    </location>
</feature>
<evidence type="ECO:0000256" key="3">
    <source>
        <dbReference type="ARBA" id="ARBA00022525"/>
    </source>
</evidence>
<feature type="compositionally biased region" description="Gly residues" evidence="9">
    <location>
        <begin position="868"/>
        <end position="881"/>
    </location>
</feature>
<keyword evidence="3" id="KW-0964">Secreted</keyword>
<comment type="subcellular location">
    <subcellularLocation>
        <location evidence="1">Membrane</location>
    </subcellularLocation>
    <subcellularLocation>
        <location evidence="2">Secreted</location>
    </subcellularLocation>
</comment>
<proteinExistence type="predicted"/>
<comment type="caution">
    <text evidence="10">The sequence shown here is derived from an EMBL/GenBank/DDBJ whole genome shotgun (WGS) entry which is preliminary data.</text>
</comment>
<evidence type="ECO:0000313" key="11">
    <source>
        <dbReference type="Proteomes" id="UP000695802"/>
    </source>
</evidence>
<reference evidence="10 11" key="1">
    <citation type="submission" date="2021-02" db="EMBL/GenBank/DDBJ databases">
        <title>Taxonomically Unique Crown Gall-Associated Xanthomonas Stains Have Deficiency in Virulence Repertories.</title>
        <authorList>
            <person name="Mafakheri H."/>
            <person name="Taghavi S.M."/>
            <person name="Dimkic I."/>
            <person name="Nemanja K."/>
            <person name="Osdaghi E."/>
        </authorList>
    </citation>
    <scope>NUCLEOTIDE SEQUENCE [LARGE SCALE GENOMIC DNA]</scope>
    <source>
        <strain evidence="10 11">FX4</strain>
    </source>
</reference>
<dbReference type="Proteomes" id="UP000695802">
    <property type="component" value="Unassembled WGS sequence"/>
</dbReference>
<keyword evidence="8" id="KW-0472">Membrane</keyword>
<feature type="region of interest" description="Disordered" evidence="9">
    <location>
        <begin position="964"/>
        <end position="1046"/>
    </location>
</feature>
<sequence length="1463" mass="150587">MADKFDYAFLANRVYDRPLVNRIPLSRGWDEKAWYDDNAITGFSAGVYQRGSEIVISFTGSNEALIDDFAVANIPTGLGASSPQVLQAMVLVMKVMAQNPGAQISFTGHSLGGGLASMMSVFFDLPSTTFDAAPFQATAVNKAQVELIHAQLAAIGYLNSEFDAYVQSVLPEFVARESQVTSYYLEGEILELIRFPGTVIEGNAMPVISIGTPSILDGTSFLASLSPRAELHSMTLLQAAMYSEDFRLGMAQQRLALAEFIDPSLYGNSPDQDLPNFMAQLMIRHLAEMKAGSPLARLDSIGQDLQRIGTAGTASETTLNKGIIDALAEYYFFQQDAVSAGLVENVSGGISLDMSRFSQDGDERGRNRLSRALWDFLKDDGSASPLLSGMGKLVIENGLGGLSYDGDGSNELVIGGKESDTLRGGAGDDYIYGLEGNDNLEGGAGHDFLAGGIGDDNYHFWSGDTTEITLDRIADSDGMGHIWFDGSVITVGQRTSEVSWLDSTGKLQLTFLDSGNGRGTLVIDVIATHGSIRVQDWAQGDLSLSLGGQVPVVDGSQLTGEDDLFGSNGNNVGADTIKALGGNDGLEGGAGDDHLDGGAGNDLILGGTGNGVLIGGEGNDYIYDGYEQASFSELDTTPDPDTGKSEQDEFYERVNGLGAAVLDHGKAWYIADLIYAPGWTELDPNATPSGDDMIDAGGGNDTVVAGDGNDIIRGGSGNDRLTGGYDNDVIFGEADDDTISGDYPDAAGAGNSIGWRSSDQAHHNGNDVIDGGAGNDSISGNGGNDVLSGGDDNDRIWGRGMAGAADSDDADSDYIDGGAGDDILTGDDGDDVIIGGIGNDNIWGDNSQAGTRHGNDSIDAGAGNDFVSGGGGDDMIEGGAGSDTLTGDSRDIDGSAHGRDLIHGGADNDIIDGGGGDDALYGDDGDDQIVGDVASDGTLAATYHGNDYLDGGAGNDLLIGNGGNDQLSGGTGDDELQGGDGDDLLDGGAGKDVLHGEAGDDTLSGGDDDDKLYGGAGDDRLSGGTGVDTLAGGDGKDILDGGDGNDILDGEAGNDTIYGGAGDDTIDADDGEDTVYAGVGNDSIYAGAGNDVIHAEGGNDIVTAAEGDDQVYGGAGSDTLHGSAGNDALYGEDGDDYLIGGAGNDTLIGGAGLNRYYFDRQFGQDVVQLTIGSQDQIYLQQGIAADEVTFTRDQNDLVLAMADGSSLRVAGYFATGTAAWIQLGDGSWISRELIDSGVYYGTVTGGSGAGENLQGTDGDDRLYGLGGDDTIDGQGGNDLIDGGQGNDTLSDGQGNDFVYGGAGNDVINLVHNGGGNGSDVIDGGAGDDTYNIAWGSGYDVIGKLDAANAGSDTINLVGISQNMVMNYQVDGNDLMIFISGSVGSPGATADNMVVLEGFLANGGHRVRFAEGTELSAADFQQRSWTGTSGNDTYVGTSAPDVINGLGGNDTRDGRKRQHLRRRG</sequence>
<evidence type="ECO:0000256" key="5">
    <source>
        <dbReference type="ARBA" id="ARBA00022737"/>
    </source>
</evidence>
<dbReference type="PANTHER" id="PTHR38340:SF1">
    <property type="entry name" value="S-LAYER PROTEIN"/>
    <property type="match status" value="1"/>
</dbReference>
<evidence type="ECO:0000256" key="8">
    <source>
        <dbReference type="ARBA" id="ARBA00023136"/>
    </source>
</evidence>
<keyword evidence="11" id="KW-1185">Reference proteome</keyword>
<dbReference type="RefSeq" id="WP_206230052.1">
    <property type="nucleotide sequence ID" value="NZ_JAFIWB010000015.1"/>
</dbReference>
<evidence type="ECO:0000256" key="1">
    <source>
        <dbReference type="ARBA" id="ARBA00004370"/>
    </source>
</evidence>
<accession>A0ABS3B3V7</accession>
<dbReference type="PRINTS" id="PR00313">
    <property type="entry name" value="CABNDNGRPT"/>
</dbReference>
<dbReference type="PRINTS" id="PR01488">
    <property type="entry name" value="RTXTOXINA"/>
</dbReference>
<feature type="region of interest" description="Disordered" evidence="9">
    <location>
        <begin position="1425"/>
        <end position="1463"/>
    </location>
</feature>
<evidence type="ECO:0000256" key="6">
    <source>
        <dbReference type="ARBA" id="ARBA00022837"/>
    </source>
</evidence>
<dbReference type="InterPro" id="IPR003995">
    <property type="entry name" value="RTX_toxin_determinant-A"/>
</dbReference>
<dbReference type="Pfam" id="PF26363">
    <property type="entry name" value="Phospholipase-like"/>
    <property type="match status" value="1"/>
</dbReference>
<protein>
    <submittedName>
        <fullName evidence="10">Uncharacterized protein</fullName>
    </submittedName>
</protein>
<keyword evidence="6" id="KW-0106">Calcium</keyword>
<dbReference type="InterPro" id="IPR050557">
    <property type="entry name" value="RTX_toxin/Mannuronan_C5-epim"/>
</dbReference>
<organism evidence="10 11">
    <name type="scientific">Xanthomonas bonasiae</name>
    <dbReference type="NCBI Taxonomy" id="2810351"/>
    <lineage>
        <taxon>Bacteria</taxon>
        <taxon>Pseudomonadati</taxon>
        <taxon>Pseudomonadota</taxon>
        <taxon>Gammaproteobacteria</taxon>
        <taxon>Lysobacterales</taxon>
        <taxon>Lysobacteraceae</taxon>
        <taxon>Xanthomonas</taxon>
    </lineage>
</organism>
<keyword evidence="5" id="KW-0677">Repeat</keyword>
<feature type="compositionally biased region" description="Basic and acidic residues" evidence="9">
    <location>
        <begin position="888"/>
        <end position="902"/>
    </location>
</feature>
<evidence type="ECO:0000256" key="7">
    <source>
        <dbReference type="ARBA" id="ARBA00023026"/>
    </source>
</evidence>
<name>A0ABS3B3V7_9XANT</name>
<evidence type="ECO:0000256" key="4">
    <source>
        <dbReference type="ARBA" id="ARBA00022656"/>
    </source>
</evidence>
<dbReference type="InterPro" id="IPR011049">
    <property type="entry name" value="Serralysin-like_metalloprot_C"/>
</dbReference>
<dbReference type="PANTHER" id="PTHR38340">
    <property type="entry name" value="S-LAYER PROTEIN"/>
    <property type="match status" value="1"/>
</dbReference>
<dbReference type="EMBL" id="JAFIWB010000015">
    <property type="protein sequence ID" value="MBN6103191.1"/>
    <property type="molecule type" value="Genomic_DNA"/>
</dbReference>
<feature type="region of interest" description="Disordered" evidence="9">
    <location>
        <begin position="750"/>
        <end position="792"/>
    </location>
</feature>
<dbReference type="Gene3D" id="3.40.50.1820">
    <property type="entry name" value="alpha/beta hydrolase"/>
    <property type="match status" value="1"/>
</dbReference>
<dbReference type="InterPro" id="IPR018511">
    <property type="entry name" value="Hemolysin-typ_Ca-bd_CS"/>
</dbReference>
<keyword evidence="4" id="KW-0800">Toxin</keyword>
<keyword evidence="7" id="KW-0843">Virulence</keyword>
<dbReference type="InterPro" id="IPR029058">
    <property type="entry name" value="AB_hydrolase_fold"/>
</dbReference>
<evidence type="ECO:0000256" key="2">
    <source>
        <dbReference type="ARBA" id="ARBA00004613"/>
    </source>
</evidence>
<dbReference type="InterPro" id="IPR001343">
    <property type="entry name" value="Hemolysn_Ca-bd"/>
</dbReference>
<evidence type="ECO:0000313" key="10">
    <source>
        <dbReference type="EMBL" id="MBN6103191.1"/>
    </source>
</evidence>